<name>A0ABP8FMM6_9BACT</name>
<dbReference type="EMBL" id="BAABFN010000002">
    <property type="protein sequence ID" value="GAA4307278.1"/>
    <property type="molecule type" value="Genomic_DNA"/>
</dbReference>
<protein>
    <submittedName>
        <fullName evidence="2">Phytase</fullName>
    </submittedName>
</protein>
<accession>A0ABP8FMM6</accession>
<reference evidence="3" key="1">
    <citation type="journal article" date="2019" name="Int. J. Syst. Evol. Microbiol.">
        <title>The Global Catalogue of Microorganisms (GCM) 10K type strain sequencing project: providing services to taxonomists for standard genome sequencing and annotation.</title>
        <authorList>
            <consortium name="The Broad Institute Genomics Platform"/>
            <consortium name="The Broad Institute Genome Sequencing Center for Infectious Disease"/>
            <person name="Wu L."/>
            <person name="Ma J."/>
        </authorList>
    </citation>
    <scope>NUCLEOTIDE SEQUENCE [LARGE SCALE GENOMIC DNA]</scope>
    <source>
        <strain evidence="3">JCM 17664</strain>
    </source>
</reference>
<dbReference type="PROSITE" id="PS51662">
    <property type="entry name" value="BP_PHYTASE"/>
    <property type="match status" value="1"/>
</dbReference>
<organism evidence="2 3">
    <name type="scientific">Compostibacter hankyongensis</name>
    <dbReference type="NCBI Taxonomy" id="1007089"/>
    <lineage>
        <taxon>Bacteria</taxon>
        <taxon>Pseudomonadati</taxon>
        <taxon>Bacteroidota</taxon>
        <taxon>Chitinophagia</taxon>
        <taxon>Chitinophagales</taxon>
        <taxon>Chitinophagaceae</taxon>
        <taxon>Compostibacter</taxon>
    </lineage>
</organism>
<evidence type="ECO:0000259" key="1">
    <source>
        <dbReference type="PROSITE" id="PS51662"/>
    </source>
</evidence>
<gene>
    <name evidence="2" type="ORF">GCM10023143_13720</name>
</gene>
<dbReference type="PROSITE" id="PS51257">
    <property type="entry name" value="PROKAR_LIPOPROTEIN"/>
    <property type="match status" value="1"/>
</dbReference>
<sequence>MLKNYSYQLFAASALITLVSCEVHAPKQGAEGKNMQAPLKPTLITDMVEFDTDDPAIWINPEDKSKSLIIGTDKNEQGGLYVFDLDGKEIKDKTVKGLKRPNNVDIEYGLLLNGKPTDIAVATERMTHKLRIYSLPDMKPLDNGGIPVFEGEDQPEYRDVMGISLYKDPEGKIYAIVGRKTGPLEGAYLWQYELGDDGTGNVSAKLVRKFGRFSGKKEIESIAVDDKLGYIYYSDETVGVRKYYADPSKGNKELALFGQGQFKGDNEGISIYETGDSTGYILVSNQQANTFMVYPREGAKNNPHQHDLIAEIPVSTIESDGSEVTNVNLGKQFPKGLFVAMSNGKVFQYYDWRMIEQYLP</sequence>
<dbReference type="Gene3D" id="2.120.10.30">
    <property type="entry name" value="TolB, C-terminal domain"/>
    <property type="match status" value="1"/>
</dbReference>
<feature type="domain" description="BPP" evidence="1">
    <location>
        <begin position="29"/>
        <end position="359"/>
    </location>
</feature>
<dbReference type="Pfam" id="PF02333">
    <property type="entry name" value="Phytase"/>
    <property type="match status" value="1"/>
</dbReference>
<comment type="caution">
    <text evidence="2">The sequence shown here is derived from an EMBL/GenBank/DDBJ whole genome shotgun (WGS) entry which is preliminary data.</text>
</comment>
<dbReference type="Proteomes" id="UP001501207">
    <property type="component" value="Unassembled WGS sequence"/>
</dbReference>
<dbReference type="SUPFAM" id="SSF50956">
    <property type="entry name" value="Thermostable phytase (3-phytase)"/>
    <property type="match status" value="1"/>
</dbReference>
<proteinExistence type="predicted"/>
<evidence type="ECO:0000313" key="2">
    <source>
        <dbReference type="EMBL" id="GAA4307278.1"/>
    </source>
</evidence>
<dbReference type="InterPro" id="IPR003431">
    <property type="entry name" value="B-propeller_Phytase"/>
</dbReference>
<dbReference type="InterPro" id="IPR011042">
    <property type="entry name" value="6-blade_b-propeller_TolB-like"/>
</dbReference>
<evidence type="ECO:0000313" key="3">
    <source>
        <dbReference type="Proteomes" id="UP001501207"/>
    </source>
</evidence>
<keyword evidence="3" id="KW-1185">Reference proteome</keyword>